<dbReference type="SUPFAM" id="SSF54236">
    <property type="entry name" value="Ubiquitin-like"/>
    <property type="match status" value="1"/>
</dbReference>
<dbReference type="Proteomes" id="UP001371456">
    <property type="component" value="Unassembled WGS sequence"/>
</dbReference>
<comment type="caution">
    <text evidence="2">The sequence shown here is derived from an EMBL/GenBank/DDBJ whole genome shotgun (WGS) entry which is preliminary data.</text>
</comment>
<evidence type="ECO:0000313" key="2">
    <source>
        <dbReference type="EMBL" id="KAK6802852.1"/>
    </source>
</evidence>
<sequence>MFLNGSIRILSVSPDMIMKRVFLTYYREKLIDWKTVRFVLDEKRISLAKPIDELGLKDGDQINAMVS</sequence>
<keyword evidence="3" id="KW-1185">Reference proteome</keyword>
<dbReference type="Gene3D" id="3.10.20.90">
    <property type="entry name" value="Phosphatidylinositol 3-kinase Catalytic Subunit, Chain A, domain 1"/>
    <property type="match status" value="1"/>
</dbReference>
<dbReference type="EMBL" id="JBANQN010000001">
    <property type="protein sequence ID" value="KAK6802852.1"/>
    <property type="molecule type" value="Genomic_DNA"/>
</dbReference>
<feature type="domain" description="Rad60/SUMO-like" evidence="1">
    <location>
        <begin position="11"/>
        <end position="66"/>
    </location>
</feature>
<proteinExistence type="predicted"/>
<dbReference type="InterPro" id="IPR022617">
    <property type="entry name" value="Rad60/SUMO-like_dom"/>
</dbReference>
<reference evidence="2 3" key="1">
    <citation type="submission" date="2024-02" db="EMBL/GenBank/DDBJ databases">
        <title>de novo genome assembly of Solanum bulbocastanum strain 11H21.</title>
        <authorList>
            <person name="Hosaka A.J."/>
        </authorList>
    </citation>
    <scope>NUCLEOTIDE SEQUENCE [LARGE SCALE GENOMIC DNA]</scope>
    <source>
        <tissue evidence="2">Young leaves</tissue>
    </source>
</reference>
<protein>
    <recommendedName>
        <fullName evidence="1">Rad60/SUMO-like domain-containing protein</fullName>
    </recommendedName>
</protein>
<evidence type="ECO:0000259" key="1">
    <source>
        <dbReference type="Pfam" id="PF11976"/>
    </source>
</evidence>
<dbReference type="AlphaFoldDB" id="A0AAN8U1N3"/>
<dbReference type="InterPro" id="IPR029071">
    <property type="entry name" value="Ubiquitin-like_domsf"/>
</dbReference>
<accession>A0AAN8U1N3</accession>
<gene>
    <name evidence="2" type="ORF">RDI58_000636</name>
</gene>
<dbReference type="Pfam" id="PF11976">
    <property type="entry name" value="Rad60-SLD"/>
    <property type="match status" value="1"/>
</dbReference>
<organism evidence="2 3">
    <name type="scientific">Solanum bulbocastanum</name>
    <name type="common">Wild potato</name>
    <dbReference type="NCBI Taxonomy" id="147425"/>
    <lineage>
        <taxon>Eukaryota</taxon>
        <taxon>Viridiplantae</taxon>
        <taxon>Streptophyta</taxon>
        <taxon>Embryophyta</taxon>
        <taxon>Tracheophyta</taxon>
        <taxon>Spermatophyta</taxon>
        <taxon>Magnoliopsida</taxon>
        <taxon>eudicotyledons</taxon>
        <taxon>Gunneridae</taxon>
        <taxon>Pentapetalae</taxon>
        <taxon>asterids</taxon>
        <taxon>lamiids</taxon>
        <taxon>Solanales</taxon>
        <taxon>Solanaceae</taxon>
        <taxon>Solanoideae</taxon>
        <taxon>Solaneae</taxon>
        <taxon>Solanum</taxon>
    </lineage>
</organism>
<evidence type="ECO:0000313" key="3">
    <source>
        <dbReference type="Proteomes" id="UP001371456"/>
    </source>
</evidence>
<name>A0AAN8U1N3_SOLBU</name>